<organism evidence="1 2">
    <name type="scientific">Fusarium agapanthi</name>
    <dbReference type="NCBI Taxonomy" id="1803897"/>
    <lineage>
        <taxon>Eukaryota</taxon>
        <taxon>Fungi</taxon>
        <taxon>Dikarya</taxon>
        <taxon>Ascomycota</taxon>
        <taxon>Pezizomycotina</taxon>
        <taxon>Sordariomycetes</taxon>
        <taxon>Hypocreomycetidae</taxon>
        <taxon>Hypocreales</taxon>
        <taxon>Nectriaceae</taxon>
        <taxon>Fusarium</taxon>
        <taxon>Fusarium fujikuroi species complex</taxon>
    </lineage>
</organism>
<evidence type="ECO:0000313" key="1">
    <source>
        <dbReference type="EMBL" id="KAF4499640.1"/>
    </source>
</evidence>
<dbReference type="EMBL" id="LUFC02000245">
    <property type="protein sequence ID" value="KAF4499640.1"/>
    <property type="molecule type" value="Genomic_DNA"/>
</dbReference>
<dbReference type="AlphaFoldDB" id="A0A9P5E7Y4"/>
<evidence type="ECO:0000313" key="2">
    <source>
        <dbReference type="Proteomes" id="UP000737391"/>
    </source>
</evidence>
<name>A0A9P5E7Y4_9HYPO</name>
<sequence>MANPVLELLSRPAITAPLVFLASYIMYQLFLKPSNLPDLPIIGARKGDWFPILQAKIRNSLNVKAALNSAYIQYRNQAAIFPLIDGGNIIYLPRSDIKFASEQPTNMLSMHESA</sequence>
<dbReference type="Proteomes" id="UP000737391">
    <property type="component" value="Unassembled WGS sequence"/>
</dbReference>
<accession>A0A9P5E7Y4</accession>
<comment type="caution">
    <text evidence="1">The sequence shown here is derived from an EMBL/GenBank/DDBJ whole genome shotgun (WGS) entry which is preliminary data.</text>
</comment>
<gene>
    <name evidence="1" type="ORF">FAGAP_4190</name>
</gene>
<dbReference type="OrthoDB" id="1844152at2759"/>
<proteinExistence type="predicted"/>
<keyword evidence="2" id="KW-1185">Reference proteome</keyword>
<reference evidence="1" key="1">
    <citation type="submission" date="2020-01" db="EMBL/GenBank/DDBJ databases">
        <title>Identification and distribution of gene clusters putatively required for synthesis of sphingolipid metabolism inhibitors in phylogenetically diverse species of the filamentous fungus Fusarium.</title>
        <authorList>
            <person name="Kim H.-S."/>
            <person name="Busman M."/>
            <person name="Brown D.W."/>
            <person name="Divon H."/>
            <person name="Uhlig S."/>
            <person name="Proctor R.H."/>
        </authorList>
    </citation>
    <scope>NUCLEOTIDE SEQUENCE</scope>
    <source>
        <strain evidence="1">NRRL 31653</strain>
    </source>
</reference>
<protein>
    <submittedName>
        <fullName evidence="1">Cycloheximide-inducible CIP70 (Cytochrome P450 family)</fullName>
    </submittedName>
</protein>